<dbReference type="Proteomes" id="UP000311605">
    <property type="component" value="Unassembled WGS sequence"/>
</dbReference>
<feature type="transmembrane region" description="Helical" evidence="5">
    <location>
        <begin position="241"/>
        <end position="258"/>
    </location>
</feature>
<gene>
    <name evidence="7" type="ORF">FHP24_20025</name>
</gene>
<dbReference type="InterPro" id="IPR035906">
    <property type="entry name" value="MetI-like_sf"/>
</dbReference>
<feature type="transmembrane region" description="Helical" evidence="5">
    <location>
        <begin position="291"/>
        <end position="311"/>
    </location>
</feature>
<keyword evidence="5" id="KW-0813">Transport</keyword>
<organism evidence="7 8">
    <name type="scientific">Aliirhizobium smilacinae</name>
    <dbReference type="NCBI Taxonomy" id="1395944"/>
    <lineage>
        <taxon>Bacteria</taxon>
        <taxon>Pseudomonadati</taxon>
        <taxon>Pseudomonadota</taxon>
        <taxon>Alphaproteobacteria</taxon>
        <taxon>Hyphomicrobiales</taxon>
        <taxon>Rhizobiaceae</taxon>
        <taxon>Aliirhizobium</taxon>
    </lineage>
</organism>
<keyword evidence="4 5" id="KW-0472">Membrane</keyword>
<name>A0A5C4XE85_9HYPH</name>
<dbReference type="PANTHER" id="PTHR43839:SF3">
    <property type="entry name" value="OLIGOPEPTIDE ABC TRANSPORTER, PERMEASE PROTEIN"/>
    <property type="match status" value="1"/>
</dbReference>
<evidence type="ECO:0000256" key="3">
    <source>
        <dbReference type="ARBA" id="ARBA00022989"/>
    </source>
</evidence>
<dbReference type="CDD" id="cd06261">
    <property type="entry name" value="TM_PBP2"/>
    <property type="match status" value="1"/>
</dbReference>
<dbReference type="Gene3D" id="1.10.3720.10">
    <property type="entry name" value="MetI-like"/>
    <property type="match status" value="1"/>
</dbReference>
<evidence type="ECO:0000259" key="6">
    <source>
        <dbReference type="PROSITE" id="PS50928"/>
    </source>
</evidence>
<evidence type="ECO:0000313" key="8">
    <source>
        <dbReference type="Proteomes" id="UP000311605"/>
    </source>
</evidence>
<dbReference type="GO" id="GO:0005886">
    <property type="term" value="C:plasma membrane"/>
    <property type="evidence" value="ECO:0007669"/>
    <property type="project" value="UniProtKB-SubCell"/>
</dbReference>
<feature type="transmembrane region" description="Helical" evidence="5">
    <location>
        <begin position="347"/>
        <end position="368"/>
    </location>
</feature>
<accession>A0A5C4XE85</accession>
<evidence type="ECO:0000256" key="5">
    <source>
        <dbReference type="RuleBase" id="RU363032"/>
    </source>
</evidence>
<evidence type="ECO:0000256" key="4">
    <source>
        <dbReference type="ARBA" id="ARBA00023136"/>
    </source>
</evidence>
<feature type="domain" description="ABC transmembrane type-1" evidence="6">
    <location>
        <begin position="172"/>
        <end position="369"/>
    </location>
</feature>
<comment type="caution">
    <text evidence="7">The sequence shown here is derived from an EMBL/GenBank/DDBJ whole genome shotgun (WGS) entry which is preliminary data.</text>
</comment>
<reference evidence="7 8" key="1">
    <citation type="submission" date="2019-06" db="EMBL/GenBank/DDBJ databases">
        <title>The draft genome of Rhizobium smilacinae PTYR-5.</title>
        <authorList>
            <person name="Liu L."/>
            <person name="Li L."/>
            <person name="Zhang X."/>
        </authorList>
    </citation>
    <scope>NUCLEOTIDE SEQUENCE [LARGE SCALE GENOMIC DNA]</scope>
    <source>
        <strain evidence="7 8">PTYR-5</strain>
    </source>
</reference>
<evidence type="ECO:0000256" key="2">
    <source>
        <dbReference type="ARBA" id="ARBA00022692"/>
    </source>
</evidence>
<dbReference type="PANTHER" id="PTHR43839">
    <property type="entry name" value="OPPC IN A BINDING PROTEIN-DEPENDENT TRANSPORT SYSTEM"/>
    <property type="match status" value="1"/>
</dbReference>
<keyword evidence="2 5" id="KW-0812">Transmembrane</keyword>
<feature type="transmembrane region" description="Helical" evidence="5">
    <location>
        <begin position="40"/>
        <end position="62"/>
    </location>
</feature>
<dbReference type="Pfam" id="PF12911">
    <property type="entry name" value="OppC_N"/>
    <property type="match status" value="1"/>
</dbReference>
<evidence type="ECO:0000256" key="1">
    <source>
        <dbReference type="ARBA" id="ARBA00004651"/>
    </source>
</evidence>
<feature type="transmembrane region" description="Helical" evidence="5">
    <location>
        <begin position="174"/>
        <end position="202"/>
    </location>
</feature>
<evidence type="ECO:0000313" key="7">
    <source>
        <dbReference type="EMBL" id="TNM61569.1"/>
    </source>
</evidence>
<dbReference type="GO" id="GO:0055085">
    <property type="term" value="P:transmembrane transport"/>
    <property type="evidence" value="ECO:0007669"/>
    <property type="project" value="InterPro"/>
</dbReference>
<proteinExistence type="inferred from homology"/>
<keyword evidence="8" id="KW-1185">Reference proteome</keyword>
<feature type="transmembrane region" description="Helical" evidence="5">
    <location>
        <begin position="317"/>
        <end position="335"/>
    </location>
</feature>
<dbReference type="InterPro" id="IPR025966">
    <property type="entry name" value="OppC_N"/>
</dbReference>
<dbReference type="PROSITE" id="PS50928">
    <property type="entry name" value="ABC_TM1"/>
    <property type="match status" value="1"/>
</dbReference>
<dbReference type="InterPro" id="IPR000515">
    <property type="entry name" value="MetI-like"/>
</dbReference>
<protein>
    <submittedName>
        <fullName evidence="7">ABC transporter permease</fullName>
    </submittedName>
</protein>
<dbReference type="AlphaFoldDB" id="A0A5C4XE85"/>
<dbReference type="Pfam" id="PF00528">
    <property type="entry name" value="BPD_transp_1"/>
    <property type="match status" value="1"/>
</dbReference>
<dbReference type="RefSeq" id="WP_139678016.1">
    <property type="nucleotide sequence ID" value="NZ_VDMN01000005.1"/>
</dbReference>
<dbReference type="OrthoDB" id="9805884at2"/>
<sequence>MTDMTQIPSDTDTVIDLRGKDIAVAGQWRLFWLKFKKHKIALASLVIIAFMYLVALFAEFIAPFDPNATNARFTYAPPQGLSLIHDGSFMPHVDQLKMTLNTQSMRREFSADPGKPLAVGFFVSSDPYTLAGIIPMQTKLFGLVNARPGDSLYVFGADRLGRDIFSRVVYGARISLSIGLVGVAMSLVLGVAIGGISGFFGGWIDVVIQRVIELLRSIPTIPLWMGLAAAIPVGWPPLRTYFVITLIVSLLGWTSLAREVRGKFLSLRSEDFVTAARLDGMSEFGIIFHHLVPSFMSHIIATVTLAIPTMILAETALSFLGIGLQPPIISWGVLLQEAQNIRAVAQAPWLLFTPAAAIVIAVLSLNFLGDGLRDAADPYENA</sequence>
<dbReference type="SUPFAM" id="SSF161098">
    <property type="entry name" value="MetI-like"/>
    <property type="match status" value="1"/>
</dbReference>
<comment type="similarity">
    <text evidence="5">Belongs to the binding-protein-dependent transport system permease family.</text>
</comment>
<comment type="subcellular location">
    <subcellularLocation>
        <location evidence="1 5">Cell membrane</location>
        <topology evidence="1 5">Multi-pass membrane protein</topology>
    </subcellularLocation>
</comment>
<keyword evidence="3 5" id="KW-1133">Transmembrane helix</keyword>
<dbReference type="EMBL" id="VDMN01000005">
    <property type="protein sequence ID" value="TNM61569.1"/>
    <property type="molecule type" value="Genomic_DNA"/>
</dbReference>